<keyword evidence="3" id="KW-1185">Reference proteome</keyword>
<sequence length="399" mass="45191">MDDRNAYLSLLISAIWALVISSTSAASNSQPPLIFNTSLRPPYQVLGAAGQLSGHTVQAMRCISQHMKQDWQLYITPWARGLHNLKAGTITGVFPVYEAPEAGRLSAPLMVERWFWYYTEQRNYYEKSVKIGAVRNSNEHHWLNSQGLKPRVLVAEEAQLIRLLQQGRIDGFVSNELSAAYWMDSEKVNTSHWQQRFVRFTPLYLALAETPAPEQRWVDEVNFWASQCSIGTTLLTDSEKATLSDKLRDYIQQLPLADINALLAQKQPQLSAQQLSQREAIWQEKTLANIDFIDHTLSKKLQDFVSAHPDVISEVFIMGEQGETLACNHKLSDYWQGDEDKFLKSQSLAGGEFFIEAIAYDASSQAFVAHVSWPIYLQGLRQGSITLGVRVEKLLAKRD</sequence>
<reference evidence="3" key="1">
    <citation type="journal article" date="2019" name="Int. J. Syst. Evol. Microbiol.">
        <title>The Global Catalogue of Microorganisms (GCM) 10K type strain sequencing project: providing services to taxonomists for standard genome sequencing and annotation.</title>
        <authorList>
            <consortium name="The Broad Institute Genomics Platform"/>
            <consortium name="The Broad Institute Genome Sequencing Center for Infectious Disease"/>
            <person name="Wu L."/>
            <person name="Ma J."/>
        </authorList>
    </citation>
    <scope>NUCLEOTIDE SEQUENCE [LARGE SCALE GENOMIC DNA]</scope>
    <source>
        <strain evidence="3">CECT 8570</strain>
    </source>
</reference>
<proteinExistence type="predicted"/>
<evidence type="ECO:0000313" key="2">
    <source>
        <dbReference type="EMBL" id="MFC4360952.1"/>
    </source>
</evidence>
<organism evidence="2 3">
    <name type="scientific">Simiduia curdlanivorans</name>
    <dbReference type="NCBI Taxonomy" id="1492769"/>
    <lineage>
        <taxon>Bacteria</taxon>
        <taxon>Pseudomonadati</taxon>
        <taxon>Pseudomonadota</taxon>
        <taxon>Gammaproteobacteria</taxon>
        <taxon>Cellvibrionales</taxon>
        <taxon>Cellvibrionaceae</taxon>
        <taxon>Simiduia</taxon>
    </lineage>
</organism>
<dbReference type="RefSeq" id="WP_290261929.1">
    <property type="nucleotide sequence ID" value="NZ_JAUFQG010000004.1"/>
</dbReference>
<comment type="caution">
    <text evidence="2">The sequence shown here is derived from an EMBL/GenBank/DDBJ whole genome shotgun (WGS) entry which is preliminary data.</text>
</comment>
<protein>
    <submittedName>
        <fullName evidence="2">Substrate-binding periplasmic protein</fullName>
    </submittedName>
</protein>
<accession>A0ABV8UZU7</accession>
<feature type="signal peptide" evidence="1">
    <location>
        <begin position="1"/>
        <end position="25"/>
    </location>
</feature>
<feature type="chain" id="PRO_5047028339" evidence="1">
    <location>
        <begin position="26"/>
        <end position="399"/>
    </location>
</feature>
<dbReference type="CDD" id="cd18773">
    <property type="entry name" value="PDC1_HK_sensor"/>
    <property type="match status" value="1"/>
</dbReference>
<dbReference type="EMBL" id="JBHSCX010000002">
    <property type="protein sequence ID" value="MFC4360952.1"/>
    <property type="molecule type" value="Genomic_DNA"/>
</dbReference>
<evidence type="ECO:0000256" key="1">
    <source>
        <dbReference type="SAM" id="SignalP"/>
    </source>
</evidence>
<dbReference type="SUPFAM" id="SSF53850">
    <property type="entry name" value="Periplasmic binding protein-like II"/>
    <property type="match status" value="1"/>
</dbReference>
<dbReference type="Proteomes" id="UP001595840">
    <property type="component" value="Unassembled WGS sequence"/>
</dbReference>
<keyword evidence="1" id="KW-0732">Signal</keyword>
<name>A0ABV8UZU7_9GAMM</name>
<dbReference type="Gene3D" id="3.40.190.10">
    <property type="entry name" value="Periplasmic binding protein-like II"/>
    <property type="match status" value="2"/>
</dbReference>
<gene>
    <name evidence="2" type="ORF">ACFOX3_01490</name>
</gene>
<evidence type="ECO:0000313" key="3">
    <source>
        <dbReference type="Proteomes" id="UP001595840"/>
    </source>
</evidence>